<dbReference type="AlphaFoldDB" id="A0A917ZI53"/>
<accession>A0A917ZI53</accession>
<sequence>MRSPWLYAVAALAILAVAWVVAPLRAEPPPRFVRPSTEQPASAPAVRELTGPVPAPIRYAYAPSCQDGDACRHWILVSARGERWWLPGAGDEVSLGLSADGLRVAYRSDAAGGFVVRDLKTGTTRSLTVKPEASIGEFIGVRPPLLSPDGRHLLVQNDHLDKNDEVVLERPLIVDTERGTVTRLPGGETVIGWTAAGLALVRERSTDSLPGHVSTASFVIRSPGGKAVRRTVVPGNQSRAWFSPSGRTLASLAREVTPDDLVTTGVVLVGTSKGHPTRTVTPRQPAGRRIAEILRWEDENTLVVRTADAGDTGNTGSYHFLDLRDGATRPIEISVPVGDDLRETAPVLGSVR</sequence>
<reference evidence="1" key="2">
    <citation type="submission" date="2020-09" db="EMBL/GenBank/DDBJ databases">
        <authorList>
            <person name="Sun Q."/>
            <person name="Zhou Y."/>
        </authorList>
    </citation>
    <scope>NUCLEOTIDE SEQUENCE</scope>
    <source>
        <strain evidence="1">CGMCC 4.7368</strain>
    </source>
</reference>
<dbReference type="SUPFAM" id="SSF69304">
    <property type="entry name" value="Tricorn protease N-terminal domain"/>
    <property type="match status" value="1"/>
</dbReference>
<dbReference type="EMBL" id="BMNH01000043">
    <property type="protein sequence ID" value="GGO82449.1"/>
    <property type="molecule type" value="Genomic_DNA"/>
</dbReference>
<comment type="caution">
    <text evidence="1">The sequence shown here is derived from an EMBL/GenBank/DDBJ whole genome shotgun (WGS) entry which is preliminary data.</text>
</comment>
<keyword evidence="2" id="KW-1185">Reference proteome</keyword>
<evidence type="ECO:0000313" key="1">
    <source>
        <dbReference type="EMBL" id="GGO82449.1"/>
    </source>
</evidence>
<name>A0A917ZI53_9ACTN</name>
<dbReference type="Proteomes" id="UP000646523">
    <property type="component" value="Unassembled WGS sequence"/>
</dbReference>
<dbReference type="RefSeq" id="WP_189128871.1">
    <property type="nucleotide sequence ID" value="NZ_BMNH01000043.1"/>
</dbReference>
<evidence type="ECO:0000313" key="2">
    <source>
        <dbReference type="Proteomes" id="UP000646523"/>
    </source>
</evidence>
<reference evidence="1" key="1">
    <citation type="journal article" date="2014" name="Int. J. Syst. Evol. Microbiol.">
        <title>Complete genome sequence of Corynebacterium casei LMG S-19264T (=DSM 44701T), isolated from a smear-ripened cheese.</title>
        <authorList>
            <consortium name="US DOE Joint Genome Institute (JGI-PGF)"/>
            <person name="Walter F."/>
            <person name="Albersmeier A."/>
            <person name="Kalinowski J."/>
            <person name="Ruckert C."/>
        </authorList>
    </citation>
    <scope>NUCLEOTIDE SEQUENCE</scope>
    <source>
        <strain evidence="1">CGMCC 4.7368</strain>
    </source>
</reference>
<organism evidence="1 2">
    <name type="scientific">Nonomuraea cavernae</name>
    <dbReference type="NCBI Taxonomy" id="2045107"/>
    <lineage>
        <taxon>Bacteria</taxon>
        <taxon>Bacillati</taxon>
        <taxon>Actinomycetota</taxon>
        <taxon>Actinomycetes</taxon>
        <taxon>Streptosporangiales</taxon>
        <taxon>Streptosporangiaceae</taxon>
        <taxon>Nonomuraea</taxon>
    </lineage>
</organism>
<protein>
    <submittedName>
        <fullName evidence="1">Uncharacterized protein</fullName>
    </submittedName>
</protein>
<dbReference type="Gene3D" id="2.120.10.30">
    <property type="entry name" value="TolB, C-terminal domain"/>
    <property type="match status" value="1"/>
</dbReference>
<dbReference type="InterPro" id="IPR011042">
    <property type="entry name" value="6-blade_b-propeller_TolB-like"/>
</dbReference>
<proteinExistence type="predicted"/>
<gene>
    <name evidence="1" type="ORF">GCM10012289_73710</name>
</gene>